<evidence type="ECO:0000256" key="2">
    <source>
        <dbReference type="ARBA" id="ARBA00004496"/>
    </source>
</evidence>
<dbReference type="GO" id="GO:0006955">
    <property type="term" value="P:immune response"/>
    <property type="evidence" value="ECO:0007669"/>
    <property type="project" value="InterPro"/>
</dbReference>
<reference evidence="12 13" key="1">
    <citation type="journal article" date="2011" name="Proc. Natl. Acad. Sci. U.S.A.">
        <title>Genetic diversity and population structure of the endangered marsupial Sarcophilus harrisii (Tasmanian devil).</title>
        <authorList>
            <person name="Miller W."/>
            <person name="Hayes V.M."/>
            <person name="Ratan A."/>
            <person name="Petersen D.C."/>
            <person name="Wittekindt N.E."/>
            <person name="Miller J."/>
            <person name="Walenz B."/>
            <person name="Knight J."/>
            <person name="Qi J."/>
            <person name="Zhao F."/>
            <person name="Wang Q."/>
            <person name="Bedoya-Reina O.C."/>
            <person name="Katiyar N."/>
            <person name="Tomsho L.P."/>
            <person name="Kasson L.M."/>
            <person name="Hardie R.A."/>
            <person name="Woodbridge P."/>
            <person name="Tindall E.A."/>
            <person name="Bertelsen M.F."/>
            <person name="Dixon D."/>
            <person name="Pyecroft S."/>
            <person name="Helgen K.M."/>
            <person name="Lesk A.M."/>
            <person name="Pringle T.H."/>
            <person name="Patterson N."/>
            <person name="Zhang Y."/>
            <person name="Kreiss A."/>
            <person name="Woods G.M."/>
            <person name="Jones M.E."/>
            <person name="Schuster S.C."/>
        </authorList>
    </citation>
    <scope>NUCLEOTIDE SEQUENCE [LARGE SCALE GENOMIC DNA]</scope>
</reference>
<dbReference type="KEGG" id="shr:100927785"/>
<dbReference type="Ensembl" id="ENSSHAT00000009960.2">
    <property type="protein sequence ID" value="ENSSHAP00000009873.2"/>
    <property type="gene ID" value="ENSSHAG00000008549.2"/>
</dbReference>
<evidence type="ECO:0000256" key="7">
    <source>
        <dbReference type="ARBA" id="ARBA00023163"/>
    </source>
</evidence>
<dbReference type="STRING" id="9305.ENSSHAP00000009873"/>
<dbReference type="GeneID" id="100927785"/>
<dbReference type="eggNOG" id="ENOG502QVHT">
    <property type="taxonomic scope" value="Eukaryota"/>
</dbReference>
<accession>G3W368</accession>
<dbReference type="Gene3D" id="3.30.110.170">
    <property type="entry name" value="Protein of unknown function (DUF541), domain 1"/>
    <property type="match status" value="1"/>
</dbReference>
<dbReference type="PANTHER" id="PTHR18842">
    <property type="entry name" value="INTERLEUKIN-1 RECEPTOR-ASSOCIATED KINASE 1-BINDING PROTEIN 1"/>
    <property type="match status" value="1"/>
</dbReference>
<proteinExistence type="inferred from homology"/>
<organism evidence="12 13">
    <name type="scientific">Sarcophilus harrisii</name>
    <name type="common">Tasmanian devil</name>
    <name type="synonym">Sarcophilus laniarius</name>
    <dbReference type="NCBI Taxonomy" id="9305"/>
    <lineage>
        <taxon>Eukaryota</taxon>
        <taxon>Metazoa</taxon>
        <taxon>Chordata</taxon>
        <taxon>Craniata</taxon>
        <taxon>Vertebrata</taxon>
        <taxon>Euteleostomi</taxon>
        <taxon>Mammalia</taxon>
        <taxon>Metatheria</taxon>
        <taxon>Dasyuromorphia</taxon>
        <taxon>Dasyuridae</taxon>
        <taxon>Sarcophilus</taxon>
    </lineage>
</organism>
<dbReference type="GO" id="GO:0043123">
    <property type="term" value="P:positive regulation of canonical NF-kappaB signal transduction"/>
    <property type="evidence" value="ECO:0007669"/>
    <property type="project" value="InterPro"/>
</dbReference>
<dbReference type="HOGENOM" id="CLU_066454_0_0_1"/>
<feature type="region of interest" description="Disordered" evidence="11">
    <location>
        <begin position="1"/>
        <end position="63"/>
    </location>
</feature>
<dbReference type="InterPro" id="IPR007497">
    <property type="entry name" value="SIMPL/DUF541"/>
</dbReference>
<reference evidence="12" key="2">
    <citation type="submission" date="2025-08" db="UniProtKB">
        <authorList>
            <consortium name="Ensembl"/>
        </authorList>
    </citation>
    <scope>IDENTIFICATION</scope>
</reference>
<dbReference type="Proteomes" id="UP000007648">
    <property type="component" value="Unassembled WGS sequence"/>
</dbReference>
<keyword evidence="7" id="KW-0804">Transcription</keyword>
<evidence type="ECO:0000256" key="4">
    <source>
        <dbReference type="ARBA" id="ARBA00022490"/>
    </source>
</evidence>
<dbReference type="InParanoid" id="G3W368"/>
<dbReference type="FunFam" id="3.30.110.170:FF:000002">
    <property type="entry name" value="Interleukin-1 receptor-associated kinase 1-binding protein 1"/>
    <property type="match status" value="1"/>
</dbReference>
<protein>
    <recommendedName>
        <fullName evidence="10">Interleukin-1 receptor-associated kinase 1-binding protein 1</fullName>
    </recommendedName>
</protein>
<keyword evidence="4" id="KW-0963">Cytoplasm</keyword>
<keyword evidence="5" id="KW-0597">Phosphoprotein</keyword>
<evidence type="ECO:0000256" key="9">
    <source>
        <dbReference type="ARBA" id="ARBA00054541"/>
    </source>
</evidence>
<sequence length="326" mass="36054">MQRKRHGKRSPAQGLQKRERSSRHSLRESEGSKDTRRQSIASTFSSQDTVGRGCHGDLKSAPMPWPPATLSRVFAELAPLNERGRDGFSGAAGESLPNLSNHLPLCTSSAPATPQNPTREVHVSGSAEMSCGPDRALVTMKVSSTKNSAAEAKNSVGRRLDYITQNLQKPDVQAENITVTKDFSRIENAYHMEAEVCITFTEFGKMQDVCNLLVEKLDNSVIISPPQFYHTSGAIENLRRQVCLCAVGNAWRKAQEVCQLVGQSLGKPLLIKEEETKEWEGQIDNQQLSDLAGSLSIQQKIQTATIFASSRVFLNFEVKKKEKKKK</sequence>
<dbReference type="Gene3D" id="3.30.70.2970">
    <property type="entry name" value="Protein of unknown function (DUF541), domain 2"/>
    <property type="match status" value="1"/>
</dbReference>
<evidence type="ECO:0000256" key="3">
    <source>
        <dbReference type="ARBA" id="ARBA00005509"/>
    </source>
</evidence>
<evidence type="ECO:0000256" key="5">
    <source>
        <dbReference type="ARBA" id="ARBA00022553"/>
    </source>
</evidence>
<dbReference type="OrthoDB" id="6365554at2759"/>
<dbReference type="FunFam" id="3.30.70.2970:FF:000002">
    <property type="entry name" value="interleukin-1 receptor-associated kinase 1-binding protein 1"/>
    <property type="match status" value="1"/>
</dbReference>
<dbReference type="PANTHER" id="PTHR18842:SF2">
    <property type="entry name" value="INTERLEUKIN-1 RECEPTOR-ASSOCIATED KINASE 1-BINDING PROTEIN 1"/>
    <property type="match status" value="1"/>
</dbReference>
<evidence type="ECO:0000256" key="1">
    <source>
        <dbReference type="ARBA" id="ARBA00004123"/>
    </source>
</evidence>
<dbReference type="InterPro" id="IPR030312">
    <property type="entry name" value="IRAK1BP1"/>
</dbReference>
<dbReference type="Pfam" id="PF04402">
    <property type="entry name" value="SIMPL"/>
    <property type="match status" value="1"/>
</dbReference>
<keyword evidence="8" id="KW-0539">Nucleus</keyword>
<reference evidence="12" key="3">
    <citation type="submission" date="2025-09" db="UniProtKB">
        <authorList>
            <consortium name="Ensembl"/>
        </authorList>
    </citation>
    <scope>IDENTIFICATION</scope>
</reference>
<name>G3W368_SARHA</name>
<feature type="compositionally biased region" description="Basic and acidic residues" evidence="11">
    <location>
        <begin position="25"/>
        <end position="37"/>
    </location>
</feature>
<dbReference type="CTD" id="134728"/>
<evidence type="ECO:0000256" key="10">
    <source>
        <dbReference type="ARBA" id="ARBA00070058"/>
    </source>
</evidence>
<keyword evidence="6" id="KW-0805">Transcription regulation</keyword>
<evidence type="ECO:0000313" key="13">
    <source>
        <dbReference type="Proteomes" id="UP000007648"/>
    </source>
</evidence>
<evidence type="ECO:0000256" key="11">
    <source>
        <dbReference type="SAM" id="MobiDB-lite"/>
    </source>
</evidence>
<comment type="subcellular location">
    <subcellularLocation>
        <location evidence="2">Cytoplasm</location>
    </subcellularLocation>
    <subcellularLocation>
        <location evidence="1">Nucleus</location>
    </subcellularLocation>
</comment>
<dbReference type="GO" id="GO:0005737">
    <property type="term" value="C:cytoplasm"/>
    <property type="evidence" value="ECO:0007669"/>
    <property type="project" value="UniProtKB-SubCell"/>
</dbReference>
<keyword evidence="13" id="KW-1185">Reference proteome</keyword>
<evidence type="ECO:0000313" key="12">
    <source>
        <dbReference type="Ensembl" id="ENSSHAP00000009873.2"/>
    </source>
</evidence>
<comment type="function">
    <text evidence="9">Component of the IRAK1-dependent TNFRSF1A signaling pathway that leads to NF-kappa-B activation and is required for cell survival. Acts by enhancing RELA transcriptional activity.</text>
</comment>
<dbReference type="GeneTree" id="ENSGT00390000012588"/>
<gene>
    <name evidence="12" type="primary">IRAK1BP1</name>
</gene>
<evidence type="ECO:0000256" key="6">
    <source>
        <dbReference type="ARBA" id="ARBA00023015"/>
    </source>
</evidence>
<comment type="similarity">
    <text evidence="3">Belongs to the IRAK1BP1 family.</text>
</comment>
<dbReference type="GO" id="GO:0005634">
    <property type="term" value="C:nucleus"/>
    <property type="evidence" value="ECO:0007669"/>
    <property type="project" value="UniProtKB-SubCell"/>
</dbReference>
<dbReference type="RefSeq" id="XP_003769280.4">
    <property type="nucleotide sequence ID" value="XM_003769232.4"/>
</dbReference>
<dbReference type="AlphaFoldDB" id="G3W368"/>
<evidence type="ECO:0000256" key="8">
    <source>
        <dbReference type="ARBA" id="ARBA00023242"/>
    </source>
</evidence>
<feature type="compositionally biased region" description="Polar residues" evidence="11">
    <location>
        <begin position="38"/>
        <end position="49"/>
    </location>
</feature>
<dbReference type="FunCoup" id="G3W368">
    <property type="interactions" value="331"/>
</dbReference>